<sequence length="86" mass="9874">MRRKVYRTIYESNATGHKTISQRSQREQPFEWYVLEKGGGNGGSSKKRGWIGNSTIRGYPALLCLSLRRQSALTRPPMLYSLETPR</sequence>
<dbReference type="EMBL" id="JACSDY010000004">
    <property type="protein sequence ID" value="KAF7429127.1"/>
    <property type="molecule type" value="Genomic_DNA"/>
</dbReference>
<reference evidence="1" key="1">
    <citation type="journal article" date="2020" name="G3 (Bethesda)">
        <title>High-Quality Assemblies for Three Invasive Social Wasps from the &lt;i&gt;Vespula&lt;/i&gt; Genus.</title>
        <authorList>
            <person name="Harrop T.W.R."/>
            <person name="Guhlin J."/>
            <person name="McLaughlin G.M."/>
            <person name="Permina E."/>
            <person name="Stockwell P."/>
            <person name="Gilligan J."/>
            <person name="Le Lec M.F."/>
            <person name="Gruber M.A.M."/>
            <person name="Quinn O."/>
            <person name="Lovegrove M."/>
            <person name="Duncan E.J."/>
            <person name="Remnant E.J."/>
            <person name="Van Eeckhoven J."/>
            <person name="Graham B."/>
            <person name="Knapp R.A."/>
            <person name="Langford K.W."/>
            <person name="Kronenberg Z."/>
            <person name="Press M.O."/>
            <person name="Eacker S.M."/>
            <person name="Wilson-Rankin E.E."/>
            <person name="Purcell J."/>
            <person name="Lester P.J."/>
            <person name="Dearden P.K."/>
        </authorList>
    </citation>
    <scope>NUCLEOTIDE SEQUENCE</scope>
    <source>
        <strain evidence="1">Volc-1</strain>
    </source>
</reference>
<evidence type="ECO:0000313" key="1">
    <source>
        <dbReference type="EMBL" id="KAF7429127.1"/>
    </source>
</evidence>
<name>A0A834P522_VESPE</name>
<keyword evidence="2" id="KW-1185">Reference proteome</keyword>
<dbReference type="AlphaFoldDB" id="A0A834P522"/>
<comment type="caution">
    <text evidence="1">The sequence shown here is derived from an EMBL/GenBank/DDBJ whole genome shotgun (WGS) entry which is preliminary data.</text>
</comment>
<gene>
    <name evidence="1" type="ORF">H0235_005525</name>
</gene>
<proteinExistence type="predicted"/>
<protein>
    <submittedName>
        <fullName evidence="1">Uncharacterized protein</fullName>
    </submittedName>
</protein>
<dbReference type="Proteomes" id="UP000600918">
    <property type="component" value="Unassembled WGS sequence"/>
</dbReference>
<organism evidence="1 2">
    <name type="scientific">Vespula pensylvanica</name>
    <name type="common">Western yellow jacket</name>
    <name type="synonym">Wasp</name>
    <dbReference type="NCBI Taxonomy" id="30213"/>
    <lineage>
        <taxon>Eukaryota</taxon>
        <taxon>Metazoa</taxon>
        <taxon>Ecdysozoa</taxon>
        <taxon>Arthropoda</taxon>
        <taxon>Hexapoda</taxon>
        <taxon>Insecta</taxon>
        <taxon>Pterygota</taxon>
        <taxon>Neoptera</taxon>
        <taxon>Endopterygota</taxon>
        <taxon>Hymenoptera</taxon>
        <taxon>Apocrita</taxon>
        <taxon>Aculeata</taxon>
        <taxon>Vespoidea</taxon>
        <taxon>Vespidae</taxon>
        <taxon>Vespinae</taxon>
        <taxon>Vespula</taxon>
    </lineage>
</organism>
<accession>A0A834P522</accession>
<evidence type="ECO:0000313" key="2">
    <source>
        <dbReference type="Proteomes" id="UP000600918"/>
    </source>
</evidence>